<proteinExistence type="inferred from homology"/>
<dbReference type="SUPFAM" id="SSF50978">
    <property type="entry name" value="WD40 repeat-like"/>
    <property type="match status" value="1"/>
</dbReference>
<feature type="compositionally biased region" description="Polar residues" evidence="10">
    <location>
        <begin position="1"/>
        <end position="20"/>
    </location>
</feature>
<feature type="region of interest" description="Disordered" evidence="10">
    <location>
        <begin position="1"/>
        <end position="51"/>
    </location>
</feature>
<dbReference type="Pfam" id="PF00400">
    <property type="entry name" value="WD40"/>
    <property type="match status" value="1"/>
</dbReference>
<dbReference type="FunFam" id="2.130.10.10:FF:000450">
    <property type="entry name" value="Peptidylprolyl isomerase domain and WD-repeat protein 1"/>
    <property type="match status" value="1"/>
</dbReference>
<keyword evidence="6" id="KW-0697">Rotamase</keyword>
<evidence type="ECO:0000313" key="12">
    <source>
        <dbReference type="EMBL" id="OBU00011.1"/>
    </source>
</evidence>
<dbReference type="Proteomes" id="UP000091956">
    <property type="component" value="Unassembled WGS sequence"/>
</dbReference>
<dbReference type="Gene3D" id="2.130.10.10">
    <property type="entry name" value="YVTN repeat-like/Quinoprotein amine dehydrogenase"/>
    <property type="match status" value="2"/>
</dbReference>
<dbReference type="InterPro" id="IPR002130">
    <property type="entry name" value="Cyclophilin-type_PPIase_dom"/>
</dbReference>
<dbReference type="FunFam" id="2.40.100.10:FF:000003">
    <property type="entry name" value="Peptidylprolyl isomerase domain and WD repeat-containing 1"/>
    <property type="match status" value="1"/>
</dbReference>
<dbReference type="OrthoDB" id="10264753at2759"/>
<reference evidence="13" key="2">
    <citation type="journal article" date="2018" name="Nat. Commun.">
        <title>Extreme sensitivity to ultraviolet light in the fungal pathogen causing white-nose syndrome of bats.</title>
        <authorList>
            <person name="Palmer J.M."/>
            <person name="Drees K.P."/>
            <person name="Foster J.T."/>
            <person name="Lindner D.L."/>
        </authorList>
    </citation>
    <scope>NUCLEOTIDE SEQUENCE [LARGE SCALE GENOMIC DNA]</scope>
    <source>
        <strain evidence="13">UAMH 10579</strain>
    </source>
</reference>
<evidence type="ECO:0000256" key="8">
    <source>
        <dbReference type="ARBA" id="ARBA00040798"/>
    </source>
</evidence>
<protein>
    <recommendedName>
        <fullName evidence="8">Peptidyl-prolyl cis-trans isomerase-like 1</fullName>
        <ecNumber evidence="3">5.2.1.8</ecNumber>
    </recommendedName>
</protein>
<dbReference type="PRINTS" id="PR00153">
    <property type="entry name" value="CSAPPISMRASE"/>
</dbReference>
<dbReference type="InterPro" id="IPR029000">
    <property type="entry name" value="Cyclophilin-like_dom_sf"/>
</dbReference>
<evidence type="ECO:0000256" key="2">
    <source>
        <dbReference type="ARBA" id="ARBA00007365"/>
    </source>
</evidence>
<organism evidence="12 13">
    <name type="scientific">Pseudogymnoascus verrucosus</name>
    <dbReference type="NCBI Taxonomy" id="342668"/>
    <lineage>
        <taxon>Eukaryota</taxon>
        <taxon>Fungi</taxon>
        <taxon>Dikarya</taxon>
        <taxon>Ascomycota</taxon>
        <taxon>Pezizomycotina</taxon>
        <taxon>Leotiomycetes</taxon>
        <taxon>Thelebolales</taxon>
        <taxon>Thelebolaceae</taxon>
        <taxon>Pseudogymnoascus</taxon>
    </lineage>
</organism>
<sequence>MSSNAQVSNKRPYNESNAVNDSPKGGPAGAEEDESSDDDMGPQLPSAAPKKKRRVLPYEKLYVAALPTSARYSKSLMHKEQVAFVTMTPLTDFLITSSIDGYVKFWKKGNEGVEFVKEFRAHNGEIKSVSVSADGRSFATAGADKTIKIFDVITFDLLTMLTVEFTPKCVCWVHQRGASLPLLAVSDEVNHSIRIYDGRGDNLEPIHTVKGLHRSVISLMAFNNVYNCVVSADESGMLEYWRPGGNYEKPDNVFEYKSSTDLFEFKKAKSVPASITVSPTGSQFATISFPDRKIRVFDFPSGKLHRTYDESIQTIEEMQQAGTALQKLEDVEFNRRLATEREIDTPLLRNKVNVVFDESGHFILYGSILGTKVINTYTNRVVKVYGQDENFRALNLATYQGQPQKKGVTTIAMAASNNPLLQESEVRDPILIETGVGKQRFYMFSNDEEISKSERDVQNEKPTNLNALKAVEKKVAETGTSAVIHTTYGDIHVRLFPDAAPKAVENFVTHSKRGYYNNTIFHRVIRRFMIQCGDPLGDGTGGESIWGKEFEDEFSTLRHDKPYTLSMANAGPNTNGSQFFITTEKTPWLDNKHTIFGRAIQGLDVVHKIENTKVHKEKPEEDIKIINISIT</sequence>
<evidence type="ECO:0000256" key="1">
    <source>
        <dbReference type="ARBA" id="ARBA00000971"/>
    </source>
</evidence>
<dbReference type="PROSITE" id="PS50072">
    <property type="entry name" value="CSA_PPIASE_2"/>
    <property type="match status" value="1"/>
</dbReference>
<dbReference type="SMART" id="SM00320">
    <property type="entry name" value="WD40"/>
    <property type="match status" value="4"/>
</dbReference>
<name>A0A1B8GW40_9PEZI</name>
<dbReference type="Gene3D" id="2.40.100.10">
    <property type="entry name" value="Cyclophilin-like"/>
    <property type="match status" value="1"/>
</dbReference>
<dbReference type="SUPFAM" id="SSF50891">
    <property type="entry name" value="Cyclophilin-like"/>
    <property type="match status" value="1"/>
</dbReference>
<evidence type="ECO:0000256" key="4">
    <source>
        <dbReference type="ARBA" id="ARBA00022574"/>
    </source>
</evidence>
<dbReference type="EMBL" id="KV460210">
    <property type="protein sequence ID" value="OBU00011.1"/>
    <property type="molecule type" value="Genomic_DNA"/>
</dbReference>
<comment type="catalytic activity">
    <reaction evidence="1">
        <text>[protein]-peptidylproline (omega=180) = [protein]-peptidylproline (omega=0)</text>
        <dbReference type="Rhea" id="RHEA:16237"/>
        <dbReference type="Rhea" id="RHEA-COMP:10747"/>
        <dbReference type="Rhea" id="RHEA-COMP:10748"/>
        <dbReference type="ChEBI" id="CHEBI:83833"/>
        <dbReference type="ChEBI" id="CHEBI:83834"/>
        <dbReference type="EC" id="5.2.1.8"/>
    </reaction>
</comment>
<accession>A0A1B8GW40</accession>
<dbReference type="PROSITE" id="PS50082">
    <property type="entry name" value="WD_REPEATS_2"/>
    <property type="match status" value="2"/>
</dbReference>
<evidence type="ECO:0000256" key="5">
    <source>
        <dbReference type="ARBA" id="ARBA00022737"/>
    </source>
</evidence>
<dbReference type="RefSeq" id="XP_018133743.1">
    <property type="nucleotide sequence ID" value="XM_018271209.2"/>
</dbReference>
<evidence type="ECO:0000313" key="13">
    <source>
        <dbReference type="Proteomes" id="UP000091956"/>
    </source>
</evidence>
<dbReference type="PROSITE" id="PS50294">
    <property type="entry name" value="WD_REPEATS_REGION"/>
    <property type="match status" value="1"/>
</dbReference>
<evidence type="ECO:0000256" key="6">
    <source>
        <dbReference type="ARBA" id="ARBA00023110"/>
    </source>
</evidence>
<dbReference type="CDD" id="cd01927">
    <property type="entry name" value="cyclophilin_WD40"/>
    <property type="match status" value="1"/>
</dbReference>
<dbReference type="InterPro" id="IPR015943">
    <property type="entry name" value="WD40/YVTN_repeat-like_dom_sf"/>
</dbReference>
<dbReference type="PANTHER" id="PTHR45625">
    <property type="entry name" value="PEPTIDYL-PROLYL CIS-TRANS ISOMERASE-RELATED"/>
    <property type="match status" value="1"/>
</dbReference>
<evidence type="ECO:0000256" key="7">
    <source>
        <dbReference type="ARBA" id="ARBA00023235"/>
    </source>
</evidence>
<evidence type="ECO:0000259" key="11">
    <source>
        <dbReference type="PROSITE" id="PS50072"/>
    </source>
</evidence>
<evidence type="ECO:0000256" key="10">
    <source>
        <dbReference type="SAM" id="MobiDB-lite"/>
    </source>
</evidence>
<dbReference type="PANTHER" id="PTHR45625:SF4">
    <property type="entry name" value="PEPTIDYLPROLYL ISOMERASE DOMAIN AND WD REPEAT-CONTAINING PROTEIN 1"/>
    <property type="match status" value="1"/>
</dbReference>
<dbReference type="InterPro" id="IPR044666">
    <property type="entry name" value="Cyclophilin_A-like"/>
</dbReference>
<dbReference type="InterPro" id="IPR001680">
    <property type="entry name" value="WD40_rpt"/>
</dbReference>
<dbReference type="STRING" id="342668.A0A1B8GW40"/>
<dbReference type="EC" id="5.2.1.8" evidence="3"/>
<dbReference type="Pfam" id="PF00160">
    <property type="entry name" value="Pro_isomerase"/>
    <property type="match status" value="1"/>
</dbReference>
<keyword evidence="13" id="KW-1185">Reference proteome</keyword>
<evidence type="ECO:0000256" key="9">
    <source>
        <dbReference type="PROSITE-ProRule" id="PRU00221"/>
    </source>
</evidence>
<reference evidence="12 13" key="1">
    <citation type="submission" date="2016-03" db="EMBL/GenBank/DDBJ databases">
        <title>Comparative genomics of Pseudogymnoascus destructans, the fungus causing white-nose syndrome of bats.</title>
        <authorList>
            <person name="Palmer J.M."/>
            <person name="Drees K.P."/>
            <person name="Foster J.T."/>
            <person name="Lindner D.L."/>
        </authorList>
    </citation>
    <scope>NUCLEOTIDE SEQUENCE [LARGE SCALE GENOMIC DNA]</scope>
    <source>
        <strain evidence="12 13">UAMH 10579</strain>
    </source>
</reference>
<comment type="similarity">
    <text evidence="2">Belongs to the cyclophilin-type PPIase family.</text>
</comment>
<evidence type="ECO:0000256" key="3">
    <source>
        <dbReference type="ARBA" id="ARBA00013194"/>
    </source>
</evidence>
<dbReference type="GO" id="GO:0005634">
    <property type="term" value="C:nucleus"/>
    <property type="evidence" value="ECO:0007669"/>
    <property type="project" value="UniProtKB-ARBA"/>
</dbReference>
<keyword evidence="5" id="KW-0677">Repeat</keyword>
<dbReference type="AlphaFoldDB" id="A0A1B8GW40"/>
<feature type="repeat" description="WD" evidence="9">
    <location>
        <begin position="119"/>
        <end position="160"/>
    </location>
</feature>
<gene>
    <name evidence="12" type="ORF">VE01_01691</name>
</gene>
<keyword evidence="7" id="KW-0413">Isomerase</keyword>
<feature type="repeat" description="WD" evidence="9">
    <location>
        <begin position="75"/>
        <end position="107"/>
    </location>
</feature>
<dbReference type="GeneID" id="28835077"/>
<dbReference type="InterPro" id="IPR036322">
    <property type="entry name" value="WD40_repeat_dom_sf"/>
</dbReference>
<feature type="domain" description="PPIase cyclophilin-type" evidence="11">
    <location>
        <begin position="485"/>
        <end position="630"/>
    </location>
</feature>
<keyword evidence="4 9" id="KW-0853">WD repeat</keyword>
<feature type="compositionally biased region" description="Acidic residues" evidence="10">
    <location>
        <begin position="30"/>
        <end position="40"/>
    </location>
</feature>
<dbReference type="GO" id="GO:0003755">
    <property type="term" value="F:peptidyl-prolyl cis-trans isomerase activity"/>
    <property type="evidence" value="ECO:0007669"/>
    <property type="project" value="UniProtKB-KW"/>
</dbReference>